<reference evidence="2 3" key="1">
    <citation type="submission" date="2024-03" db="EMBL/GenBank/DDBJ databases">
        <title>Adaptation during the transition from Ophiocordyceps entomopathogen to insect associate is accompanied by gene loss and intensified selection.</title>
        <authorList>
            <person name="Ward C.M."/>
            <person name="Onetto C.A."/>
            <person name="Borneman A.R."/>
        </authorList>
    </citation>
    <scope>NUCLEOTIDE SEQUENCE [LARGE SCALE GENOMIC DNA]</scope>
    <source>
        <strain evidence="2">AWRI1</strain>
        <tissue evidence="2">Single Adult Female</tissue>
    </source>
</reference>
<protein>
    <submittedName>
        <fullName evidence="2">Uncharacterized protein</fullName>
    </submittedName>
</protein>
<evidence type="ECO:0000313" key="3">
    <source>
        <dbReference type="Proteomes" id="UP001367676"/>
    </source>
</evidence>
<dbReference type="AlphaFoldDB" id="A0AAN9TDP1"/>
<organism evidence="2 3">
    <name type="scientific">Parthenolecanium corni</name>
    <dbReference type="NCBI Taxonomy" id="536013"/>
    <lineage>
        <taxon>Eukaryota</taxon>
        <taxon>Metazoa</taxon>
        <taxon>Ecdysozoa</taxon>
        <taxon>Arthropoda</taxon>
        <taxon>Hexapoda</taxon>
        <taxon>Insecta</taxon>
        <taxon>Pterygota</taxon>
        <taxon>Neoptera</taxon>
        <taxon>Paraneoptera</taxon>
        <taxon>Hemiptera</taxon>
        <taxon>Sternorrhyncha</taxon>
        <taxon>Coccoidea</taxon>
        <taxon>Coccidae</taxon>
        <taxon>Parthenolecanium</taxon>
    </lineage>
</organism>
<evidence type="ECO:0000256" key="1">
    <source>
        <dbReference type="SAM" id="MobiDB-lite"/>
    </source>
</evidence>
<dbReference type="EMBL" id="JBBCAQ010000034">
    <property type="protein sequence ID" value="KAK7579978.1"/>
    <property type="molecule type" value="Genomic_DNA"/>
</dbReference>
<comment type="caution">
    <text evidence="2">The sequence shown here is derived from an EMBL/GenBank/DDBJ whole genome shotgun (WGS) entry which is preliminary data.</text>
</comment>
<feature type="region of interest" description="Disordered" evidence="1">
    <location>
        <begin position="161"/>
        <end position="216"/>
    </location>
</feature>
<dbReference type="Proteomes" id="UP001367676">
    <property type="component" value="Unassembled WGS sequence"/>
</dbReference>
<accession>A0AAN9TDP1</accession>
<proteinExistence type="predicted"/>
<keyword evidence="3" id="KW-1185">Reference proteome</keyword>
<feature type="compositionally biased region" description="Basic and acidic residues" evidence="1">
    <location>
        <begin position="161"/>
        <end position="201"/>
    </location>
</feature>
<feature type="compositionally biased region" description="Low complexity" evidence="1">
    <location>
        <begin position="202"/>
        <end position="213"/>
    </location>
</feature>
<name>A0AAN9TDP1_9HEMI</name>
<evidence type="ECO:0000313" key="2">
    <source>
        <dbReference type="EMBL" id="KAK7579978.1"/>
    </source>
</evidence>
<gene>
    <name evidence="2" type="ORF">V9T40_000607</name>
</gene>
<sequence>MSNPIESNDAFYDEEIENVRKVGVQIEIAVKFPKLMKLKGDFAEFRDMAALHPIHGNFKEMLENLPARTIEKLHEEIKGEMIEAANKKAKIEKFIKSISSAKEDLKKYQLLMSQRMTIIETKLDYDSKYKTKSDDDEDMKKLSKRFEELCRPLSPTRCELQAERSKNVKEKADHKPIEKQEKRKDDIEVLEEKSYNIEEKSSTTSSEDSNTESVPKIIPDTGLELSKLIELPKEILIWPRLVNDKYQTCRVHINPQFLGNAIGKNPIEYKWIPEPHDLKMKELPLKPMVSILDKKEFSLTKVTQKINFEMFFGSRKSPAVVEVTAFVVPRGHTPAFALERIELGCKWCWQHIYRVDLESKNIYLKDIEGEVFEVPFEIKFSNN</sequence>